<dbReference type="InterPro" id="IPR040256">
    <property type="entry name" value="At4g02000-like"/>
</dbReference>
<keyword evidence="1" id="KW-0863">Zinc-finger</keyword>
<evidence type="ECO:0000256" key="3">
    <source>
        <dbReference type="SAM" id="Phobius"/>
    </source>
</evidence>
<evidence type="ECO:0000313" key="6">
    <source>
        <dbReference type="EMBL" id="GER30908.1"/>
    </source>
</evidence>
<evidence type="ECO:0000256" key="4">
    <source>
        <dbReference type="SAM" id="SignalP"/>
    </source>
</evidence>
<feature type="signal peptide" evidence="4">
    <location>
        <begin position="1"/>
        <end position="21"/>
    </location>
</feature>
<keyword evidence="1" id="KW-0479">Metal-binding</keyword>
<dbReference type="PANTHER" id="PTHR31286">
    <property type="entry name" value="GLYCINE-RICH CELL WALL STRUCTURAL PROTEIN 1.8-LIKE"/>
    <property type="match status" value="1"/>
</dbReference>
<keyword evidence="7" id="KW-1185">Reference proteome</keyword>
<evidence type="ECO:0000256" key="1">
    <source>
        <dbReference type="PROSITE-ProRule" id="PRU00047"/>
    </source>
</evidence>
<organism evidence="6 7">
    <name type="scientific">Striga asiatica</name>
    <name type="common">Asiatic witchweed</name>
    <name type="synonym">Buchnera asiatica</name>
    <dbReference type="NCBI Taxonomy" id="4170"/>
    <lineage>
        <taxon>Eukaryota</taxon>
        <taxon>Viridiplantae</taxon>
        <taxon>Streptophyta</taxon>
        <taxon>Embryophyta</taxon>
        <taxon>Tracheophyta</taxon>
        <taxon>Spermatophyta</taxon>
        <taxon>Magnoliopsida</taxon>
        <taxon>eudicotyledons</taxon>
        <taxon>Gunneridae</taxon>
        <taxon>Pentapetalae</taxon>
        <taxon>asterids</taxon>
        <taxon>lamiids</taxon>
        <taxon>Lamiales</taxon>
        <taxon>Orobanchaceae</taxon>
        <taxon>Buchnereae</taxon>
        <taxon>Striga</taxon>
    </lineage>
</organism>
<feature type="chain" id="PRO_5023008613" evidence="4">
    <location>
        <begin position="22"/>
        <end position="268"/>
    </location>
</feature>
<keyword evidence="3" id="KW-0472">Membrane</keyword>
<keyword evidence="4" id="KW-0732">Signal</keyword>
<keyword evidence="3" id="KW-0812">Transmembrane</keyword>
<dbReference type="EMBL" id="BKCP01004405">
    <property type="protein sequence ID" value="GER30908.1"/>
    <property type="molecule type" value="Genomic_DNA"/>
</dbReference>
<feature type="compositionally biased region" description="Basic and acidic residues" evidence="2">
    <location>
        <begin position="119"/>
        <end position="133"/>
    </location>
</feature>
<comment type="caution">
    <text evidence="6">The sequence shown here is derived from an EMBL/GenBank/DDBJ whole genome shotgun (WGS) entry which is preliminary data.</text>
</comment>
<keyword evidence="3" id="KW-1133">Transmembrane helix</keyword>
<dbReference type="GO" id="GO:0003676">
    <property type="term" value="F:nucleic acid binding"/>
    <property type="evidence" value="ECO:0007669"/>
    <property type="project" value="InterPro"/>
</dbReference>
<feature type="region of interest" description="Disordered" evidence="2">
    <location>
        <begin position="107"/>
        <end position="133"/>
    </location>
</feature>
<dbReference type="GO" id="GO:0008270">
    <property type="term" value="F:zinc ion binding"/>
    <property type="evidence" value="ECO:0007669"/>
    <property type="project" value="UniProtKB-KW"/>
</dbReference>
<evidence type="ECO:0000313" key="7">
    <source>
        <dbReference type="Proteomes" id="UP000325081"/>
    </source>
</evidence>
<reference evidence="7" key="1">
    <citation type="journal article" date="2019" name="Curr. Biol.">
        <title>Genome Sequence of Striga asiatica Provides Insight into the Evolution of Plant Parasitism.</title>
        <authorList>
            <person name="Yoshida S."/>
            <person name="Kim S."/>
            <person name="Wafula E.K."/>
            <person name="Tanskanen J."/>
            <person name="Kim Y.M."/>
            <person name="Honaas L."/>
            <person name="Yang Z."/>
            <person name="Spallek T."/>
            <person name="Conn C.E."/>
            <person name="Ichihashi Y."/>
            <person name="Cheong K."/>
            <person name="Cui S."/>
            <person name="Der J.P."/>
            <person name="Gundlach H."/>
            <person name="Jiao Y."/>
            <person name="Hori C."/>
            <person name="Ishida J.K."/>
            <person name="Kasahara H."/>
            <person name="Kiba T."/>
            <person name="Kim M.S."/>
            <person name="Koo N."/>
            <person name="Laohavisit A."/>
            <person name="Lee Y.H."/>
            <person name="Lumba S."/>
            <person name="McCourt P."/>
            <person name="Mortimer J.C."/>
            <person name="Mutuku J.M."/>
            <person name="Nomura T."/>
            <person name="Sasaki-Sekimoto Y."/>
            <person name="Seto Y."/>
            <person name="Wang Y."/>
            <person name="Wakatake T."/>
            <person name="Sakakibara H."/>
            <person name="Demura T."/>
            <person name="Yamaguchi S."/>
            <person name="Yoneyama K."/>
            <person name="Manabe R.I."/>
            <person name="Nelson D.C."/>
            <person name="Schulman A.H."/>
            <person name="Timko M.P."/>
            <person name="dePamphilis C.W."/>
            <person name="Choi D."/>
            <person name="Shirasu K."/>
        </authorList>
    </citation>
    <scope>NUCLEOTIDE SEQUENCE [LARGE SCALE GENOMIC DNA]</scope>
    <source>
        <strain evidence="7">cv. UVA1</strain>
    </source>
</reference>
<dbReference type="InterPro" id="IPR025836">
    <property type="entry name" value="Zn_knuckle_CX2CX4HX4C"/>
</dbReference>
<dbReference type="AlphaFoldDB" id="A0A5A7PED0"/>
<gene>
    <name evidence="6" type="ORF">STAS_06880</name>
</gene>
<feature type="domain" description="CCHC-type" evidence="5">
    <location>
        <begin position="62"/>
        <end position="77"/>
    </location>
</feature>
<dbReference type="PROSITE" id="PS50158">
    <property type="entry name" value="ZF_CCHC"/>
    <property type="match status" value="1"/>
</dbReference>
<proteinExistence type="predicted"/>
<keyword evidence="1" id="KW-0862">Zinc</keyword>
<protein>
    <submittedName>
        <fullName evidence="6">HERV-K_19q12 provirus ancestral Gag polyprotein</fullName>
    </submittedName>
</protein>
<name>A0A5A7PED0_STRAF</name>
<feature type="transmembrane region" description="Helical" evidence="3">
    <location>
        <begin position="248"/>
        <end position="267"/>
    </location>
</feature>
<evidence type="ECO:0000259" key="5">
    <source>
        <dbReference type="PROSITE" id="PS50158"/>
    </source>
</evidence>
<dbReference type="Pfam" id="PF14392">
    <property type="entry name" value="zf-CCHC_4"/>
    <property type="match status" value="1"/>
</dbReference>
<dbReference type="OrthoDB" id="914114at2759"/>
<dbReference type="Proteomes" id="UP000325081">
    <property type="component" value="Unassembled WGS sequence"/>
</dbReference>
<dbReference type="InterPro" id="IPR001878">
    <property type="entry name" value="Znf_CCHC"/>
</dbReference>
<dbReference type="PANTHER" id="PTHR31286:SF167">
    <property type="entry name" value="OS09G0268800 PROTEIN"/>
    <property type="match status" value="1"/>
</dbReference>
<sequence>MEGLMLGWIWWILKKIQGVNGRIIKVLATIDLEKPLLRGTTISLGGRTRLVDFKYEQLMGFCYYCGLVGHSERGCEKEHVDIQKEVVTEGQYGDWLRAYDRRPLGKKFEERGSNSPFPPEKREGTERDHLDKSGAVDYEGVVQKDHQNKSGAVVLEGDVQMEDILLNQDTREKGNLTYSEEWCNKDDEERAAINGNDEEDPRLIWVSQLVDSENKRWKKDLILQNFNLIDAEAILKIPLNRMEMDDDLWYQAFFCGSFILFGAGWSFG</sequence>
<accession>A0A5A7PED0</accession>
<evidence type="ECO:0000256" key="2">
    <source>
        <dbReference type="SAM" id="MobiDB-lite"/>
    </source>
</evidence>